<dbReference type="AlphaFoldDB" id="T0Q0A8"/>
<gene>
    <name evidence="1" type="ORF">SDRG_15389</name>
</gene>
<organism evidence="1 2">
    <name type="scientific">Saprolegnia diclina (strain VS20)</name>
    <dbReference type="NCBI Taxonomy" id="1156394"/>
    <lineage>
        <taxon>Eukaryota</taxon>
        <taxon>Sar</taxon>
        <taxon>Stramenopiles</taxon>
        <taxon>Oomycota</taxon>
        <taxon>Saprolegniomycetes</taxon>
        <taxon>Saprolegniales</taxon>
        <taxon>Saprolegniaceae</taxon>
        <taxon>Saprolegnia</taxon>
    </lineage>
</organism>
<dbReference type="OrthoDB" id="27483at2759"/>
<dbReference type="RefSeq" id="XP_008619782.1">
    <property type="nucleotide sequence ID" value="XM_008621560.1"/>
</dbReference>
<keyword evidence="2" id="KW-1185">Reference proteome</keyword>
<name>T0Q0A8_SAPDV</name>
<dbReference type="GeneID" id="19956116"/>
<sequence>MRDDKDTYTIFSFAGDAEVPHCCLRKPDVERHPHAQIGDLAITAWPLSTEIVAALATKYSTHVPADDVILHDFYDTTSDVIADSDILGKLENGGDYCELLFDMTLAHFAIDLTGDASTLTPTTEPPPGTFATVVYFFPSTCVGGAVMISHGHRTTTFEALDGCFLSFYSVCDVTVAPITSGHRSCLVYHAAYDLDDYDSDDCNASMLQYAPPLLPSIQELQDAARRFETLGARGTSIAFEAHSLTFDSLTGRDKAVVDLLLAADVFDIALVHVVGDNNSEKTHASPTLTVTFHPLCNTPALVQNACRATSLTDLAGLFLDELPACLLLLWPKANRVYMLGYDRTIALLRANSVGDVSNDLGYGSLRRLFQAAIHDFFLHHRTQLGAKCDTPQSTYPMASLLYDHGDVGLLVELLDAHDAWADDATMANWLLAVLRRFGAARFLHRLQATNVTSTFVAHLVHLATAGDTLAQTTLCDCLPLWWPRLLRDLTTNACAKKAELHRFYDVETYMLTYPMGVAASAYLGRHLADDLVCNVATYLVEPHVSLLDAIQESQRYNDCLTGYLPVVLWQRRAAPCNVRFASYMAVATEYWCLPGEPPRCLKGCVVYLALLTVGTPAFAAVDKEVQTCRDCDIFQQECAAIDKSTLSSMQALVLEEYMQRRP</sequence>
<proteinExistence type="predicted"/>
<accession>T0Q0A8</accession>
<protein>
    <submittedName>
        <fullName evidence="1">Uncharacterized protein</fullName>
    </submittedName>
</protein>
<dbReference type="Proteomes" id="UP000030762">
    <property type="component" value="Unassembled WGS sequence"/>
</dbReference>
<evidence type="ECO:0000313" key="1">
    <source>
        <dbReference type="EMBL" id="EQC26800.1"/>
    </source>
</evidence>
<reference evidence="1 2" key="1">
    <citation type="submission" date="2012-04" db="EMBL/GenBank/DDBJ databases">
        <title>The Genome Sequence of Saprolegnia declina VS20.</title>
        <authorList>
            <consortium name="The Broad Institute Genome Sequencing Platform"/>
            <person name="Russ C."/>
            <person name="Nusbaum C."/>
            <person name="Tyler B."/>
            <person name="van West P."/>
            <person name="Dieguez-Uribeondo J."/>
            <person name="de Bruijn I."/>
            <person name="Tripathy S."/>
            <person name="Jiang R."/>
            <person name="Young S.K."/>
            <person name="Zeng Q."/>
            <person name="Gargeya S."/>
            <person name="Fitzgerald M."/>
            <person name="Haas B."/>
            <person name="Abouelleil A."/>
            <person name="Alvarado L."/>
            <person name="Arachchi H.M."/>
            <person name="Berlin A."/>
            <person name="Chapman S.B."/>
            <person name="Goldberg J."/>
            <person name="Griggs A."/>
            <person name="Gujja S."/>
            <person name="Hansen M."/>
            <person name="Howarth C."/>
            <person name="Imamovic A."/>
            <person name="Larimer J."/>
            <person name="McCowen C."/>
            <person name="Montmayeur A."/>
            <person name="Murphy C."/>
            <person name="Neiman D."/>
            <person name="Pearson M."/>
            <person name="Priest M."/>
            <person name="Roberts A."/>
            <person name="Saif S."/>
            <person name="Shea T."/>
            <person name="Sisk P."/>
            <person name="Sykes S."/>
            <person name="Wortman J."/>
            <person name="Nusbaum C."/>
            <person name="Birren B."/>
        </authorList>
    </citation>
    <scope>NUCLEOTIDE SEQUENCE [LARGE SCALE GENOMIC DNA]</scope>
    <source>
        <strain evidence="1 2">VS20</strain>
    </source>
</reference>
<dbReference type="VEuPathDB" id="FungiDB:SDRG_15389"/>
<evidence type="ECO:0000313" key="2">
    <source>
        <dbReference type="Proteomes" id="UP000030762"/>
    </source>
</evidence>
<dbReference type="InParanoid" id="T0Q0A8"/>
<dbReference type="EMBL" id="JH767221">
    <property type="protein sequence ID" value="EQC26800.1"/>
    <property type="molecule type" value="Genomic_DNA"/>
</dbReference>